<protein>
    <submittedName>
        <fullName evidence="5">Ras-related protein Rab-21</fullName>
    </submittedName>
</protein>
<dbReference type="SUPFAM" id="SSF52540">
    <property type="entry name" value="P-loop containing nucleoside triphosphate hydrolases"/>
    <property type="match status" value="1"/>
</dbReference>
<dbReference type="InterPro" id="IPR005225">
    <property type="entry name" value="Small_GTP-bd"/>
</dbReference>
<evidence type="ECO:0000256" key="1">
    <source>
        <dbReference type="ARBA" id="ARBA00006270"/>
    </source>
</evidence>
<dbReference type="NCBIfam" id="TIGR00231">
    <property type="entry name" value="small_GTP"/>
    <property type="match status" value="1"/>
</dbReference>
<keyword evidence="4" id="KW-1185">Reference proteome</keyword>
<dbReference type="Proteomes" id="UP000887572">
    <property type="component" value="Unplaced"/>
</dbReference>
<dbReference type="PROSITE" id="PS51419">
    <property type="entry name" value="RAB"/>
    <property type="match status" value="1"/>
</dbReference>
<keyword evidence="2" id="KW-0547">Nucleotide-binding</keyword>
<comment type="similarity">
    <text evidence="1">Belongs to the small GTPase superfamily. Rab family.</text>
</comment>
<dbReference type="GO" id="GO:0005525">
    <property type="term" value="F:GTP binding"/>
    <property type="evidence" value="ECO:0007669"/>
    <property type="project" value="InterPro"/>
</dbReference>
<dbReference type="InterPro" id="IPR027417">
    <property type="entry name" value="P-loop_NTPase"/>
</dbReference>
<dbReference type="SMART" id="SM00174">
    <property type="entry name" value="RHO"/>
    <property type="match status" value="1"/>
</dbReference>
<reference evidence="5" key="1">
    <citation type="submission" date="2022-11" db="UniProtKB">
        <authorList>
            <consortium name="WormBaseParasite"/>
        </authorList>
    </citation>
    <scope>IDENTIFICATION</scope>
</reference>
<evidence type="ECO:0000256" key="2">
    <source>
        <dbReference type="ARBA" id="ARBA00022741"/>
    </source>
</evidence>
<evidence type="ECO:0000313" key="5">
    <source>
        <dbReference type="WBParaSite" id="Gr19_v10_g7710.t1"/>
    </source>
</evidence>
<dbReference type="FunFam" id="3.40.50.300:FF:001447">
    <property type="entry name" value="Ras-related protein Rab-1B"/>
    <property type="match status" value="1"/>
</dbReference>
<dbReference type="WBParaSite" id="Gr19_v10_g7710.t1">
    <property type="protein sequence ID" value="Gr19_v10_g7710.t1"/>
    <property type="gene ID" value="Gr19_v10_g7710"/>
</dbReference>
<name>A0A914I8I9_GLORO</name>
<organism evidence="4 5">
    <name type="scientific">Globodera rostochiensis</name>
    <name type="common">Golden nematode worm</name>
    <name type="synonym">Heterodera rostochiensis</name>
    <dbReference type="NCBI Taxonomy" id="31243"/>
    <lineage>
        <taxon>Eukaryota</taxon>
        <taxon>Metazoa</taxon>
        <taxon>Ecdysozoa</taxon>
        <taxon>Nematoda</taxon>
        <taxon>Chromadorea</taxon>
        <taxon>Rhabditida</taxon>
        <taxon>Tylenchina</taxon>
        <taxon>Tylenchomorpha</taxon>
        <taxon>Tylenchoidea</taxon>
        <taxon>Heteroderidae</taxon>
        <taxon>Heteroderinae</taxon>
        <taxon>Globodera</taxon>
    </lineage>
</organism>
<sequence length="202" mass="22884">MEEPIKSFKVVLLGEGAVGKTSLMIRYTEDKFNDEHVSTVQAAFASKILELSGASRAELAIWDTAGQERFHALGPIYYRDSQGALLVYDISDQKSFDRVKNWSATKPTWHGIGRYRSKKPNSTHSQLVPISANVRPKPMKGSASCSRIWPKRCWIKRRMKRRHSVNLAQRPSKGITGRDEVYGLQTKRRLRRDAGNVADDPN</sequence>
<proteinExistence type="inferred from homology"/>
<dbReference type="SMART" id="SM00175">
    <property type="entry name" value="RAB"/>
    <property type="match status" value="1"/>
</dbReference>
<dbReference type="PRINTS" id="PR00449">
    <property type="entry name" value="RASTRNSFRMNG"/>
</dbReference>
<dbReference type="PROSITE" id="PS51421">
    <property type="entry name" value="RAS"/>
    <property type="match status" value="1"/>
</dbReference>
<feature type="region of interest" description="Disordered" evidence="3">
    <location>
        <begin position="164"/>
        <end position="202"/>
    </location>
</feature>
<dbReference type="GO" id="GO:0003924">
    <property type="term" value="F:GTPase activity"/>
    <property type="evidence" value="ECO:0007669"/>
    <property type="project" value="InterPro"/>
</dbReference>
<dbReference type="Pfam" id="PF00071">
    <property type="entry name" value="Ras"/>
    <property type="match status" value="1"/>
</dbReference>
<evidence type="ECO:0000313" key="4">
    <source>
        <dbReference type="Proteomes" id="UP000887572"/>
    </source>
</evidence>
<dbReference type="PANTHER" id="PTHR47978">
    <property type="match status" value="1"/>
</dbReference>
<accession>A0A914I8I9</accession>
<dbReference type="InterPro" id="IPR001806">
    <property type="entry name" value="Small_GTPase"/>
</dbReference>
<dbReference type="AlphaFoldDB" id="A0A914I8I9"/>
<evidence type="ECO:0000256" key="3">
    <source>
        <dbReference type="SAM" id="MobiDB-lite"/>
    </source>
</evidence>
<dbReference type="Gene3D" id="3.40.50.300">
    <property type="entry name" value="P-loop containing nucleotide triphosphate hydrolases"/>
    <property type="match status" value="1"/>
</dbReference>
<dbReference type="SMART" id="SM00173">
    <property type="entry name" value="RAS"/>
    <property type="match status" value="1"/>
</dbReference>